<protein>
    <recommendedName>
        <fullName evidence="4">Fructosamine kinase</fullName>
    </recommendedName>
</protein>
<dbReference type="InterPro" id="IPR016477">
    <property type="entry name" value="Fructo-/Ketosamine-3-kinase"/>
</dbReference>
<evidence type="ECO:0000313" key="3">
    <source>
        <dbReference type="Proteomes" id="UP001143543"/>
    </source>
</evidence>
<proteinExistence type="inferred from homology"/>
<dbReference type="SUPFAM" id="SSF56112">
    <property type="entry name" value="Protein kinase-like (PK-like)"/>
    <property type="match status" value="1"/>
</dbReference>
<dbReference type="Proteomes" id="UP001143543">
    <property type="component" value="Unassembled WGS sequence"/>
</dbReference>
<dbReference type="PANTHER" id="PTHR12149">
    <property type="entry name" value="FRUCTOSAMINE 3 KINASE-RELATED PROTEIN"/>
    <property type="match status" value="1"/>
</dbReference>
<evidence type="ECO:0008006" key="4">
    <source>
        <dbReference type="Google" id="ProtNLM"/>
    </source>
</evidence>
<sequence length="198" mass="22465">MFEAESVGLGLLKKTNCIVIPEVYSTGQLESTSYIIMEHIVTESPSSSFWEDFGQQLALLHKKEHSVFGLETDNYIGSLPQYNKGNYTKAPEFYIEKRLEPQFQMAAKNGFTFGNLHTFYKNIKAEIPDEPASLIHGDLWSGNYLVNQNGNPCLIDPAVAYAPREMDIAMMHLFGGFQKHYLNLTTIHSRYKMVGKND</sequence>
<reference evidence="2" key="1">
    <citation type="submission" date="2022-07" db="EMBL/GenBank/DDBJ databases">
        <title>Taxonomy of Novel Oxalotrophic and Methylotrophic Bacteria.</title>
        <authorList>
            <person name="Sahin N."/>
            <person name="Tani A."/>
        </authorList>
    </citation>
    <scope>NUCLEOTIDE SEQUENCE</scope>
    <source>
        <strain evidence="2">Y10</strain>
    </source>
</reference>
<evidence type="ECO:0000256" key="1">
    <source>
        <dbReference type="ARBA" id="ARBA00009460"/>
    </source>
</evidence>
<keyword evidence="3" id="KW-1185">Reference proteome</keyword>
<dbReference type="EMBL" id="BRVO01000001">
    <property type="protein sequence ID" value="GLB49008.1"/>
    <property type="molecule type" value="Genomic_DNA"/>
</dbReference>
<comment type="similarity">
    <text evidence="1">Belongs to the fructosamine kinase family.</text>
</comment>
<organism evidence="2 3">
    <name type="scientific">Neptunitalea lumnitzerae</name>
    <dbReference type="NCBI Taxonomy" id="2965509"/>
    <lineage>
        <taxon>Bacteria</taxon>
        <taxon>Pseudomonadati</taxon>
        <taxon>Bacteroidota</taxon>
        <taxon>Flavobacteriia</taxon>
        <taxon>Flavobacteriales</taxon>
        <taxon>Flavobacteriaceae</taxon>
        <taxon>Neptunitalea</taxon>
    </lineage>
</organism>
<dbReference type="Pfam" id="PF03881">
    <property type="entry name" value="Fructosamin_kin"/>
    <property type="match status" value="1"/>
</dbReference>
<dbReference type="PANTHER" id="PTHR12149:SF8">
    <property type="entry name" value="PROTEIN-RIBULOSAMINE 3-KINASE"/>
    <property type="match status" value="1"/>
</dbReference>
<dbReference type="Gene3D" id="3.30.200.20">
    <property type="entry name" value="Phosphorylase Kinase, domain 1"/>
    <property type="match status" value="1"/>
</dbReference>
<gene>
    <name evidence="2" type="ORF">Y10_13760</name>
</gene>
<dbReference type="Gene3D" id="3.90.1200.10">
    <property type="match status" value="1"/>
</dbReference>
<comment type="caution">
    <text evidence="2">The sequence shown here is derived from an EMBL/GenBank/DDBJ whole genome shotgun (WGS) entry which is preliminary data.</text>
</comment>
<dbReference type="InterPro" id="IPR011009">
    <property type="entry name" value="Kinase-like_dom_sf"/>
</dbReference>
<evidence type="ECO:0000313" key="2">
    <source>
        <dbReference type="EMBL" id="GLB49008.1"/>
    </source>
</evidence>
<accession>A0ABQ5MHZ4</accession>
<name>A0ABQ5MHZ4_9FLAO</name>